<proteinExistence type="predicted"/>
<gene>
    <name evidence="1" type="ORF">J5N97_018563</name>
</gene>
<dbReference type="Proteomes" id="UP001085076">
    <property type="component" value="Miscellaneous, Linkage group lg05"/>
</dbReference>
<comment type="caution">
    <text evidence="1">The sequence shown here is derived from an EMBL/GenBank/DDBJ whole genome shotgun (WGS) entry which is preliminary data.</text>
</comment>
<sequence>MTRSSYTHGCHAFLLFSYSMDWSRSLLKLWSYNYSIDVQFSSMVFFVQFTVNHSLDLRISHMTKDRKMRKRMDSLPQQFHL</sequence>
<reference evidence="1" key="1">
    <citation type="submission" date="2021-03" db="EMBL/GenBank/DDBJ databases">
        <authorList>
            <person name="Li Z."/>
            <person name="Yang C."/>
        </authorList>
    </citation>
    <scope>NUCLEOTIDE SEQUENCE</scope>
    <source>
        <strain evidence="1">Dzin_1.0</strain>
        <tissue evidence="1">Leaf</tissue>
    </source>
</reference>
<reference evidence="1" key="2">
    <citation type="journal article" date="2022" name="Hortic Res">
        <title>The genome of Dioscorea zingiberensis sheds light on the biosynthesis, origin and evolution of the medicinally important diosgenin saponins.</title>
        <authorList>
            <person name="Li Y."/>
            <person name="Tan C."/>
            <person name="Li Z."/>
            <person name="Guo J."/>
            <person name="Li S."/>
            <person name="Chen X."/>
            <person name="Wang C."/>
            <person name="Dai X."/>
            <person name="Yang H."/>
            <person name="Song W."/>
            <person name="Hou L."/>
            <person name="Xu J."/>
            <person name="Tong Z."/>
            <person name="Xu A."/>
            <person name="Yuan X."/>
            <person name="Wang W."/>
            <person name="Yang Q."/>
            <person name="Chen L."/>
            <person name="Sun Z."/>
            <person name="Wang K."/>
            <person name="Pan B."/>
            <person name="Chen J."/>
            <person name="Bao Y."/>
            <person name="Liu F."/>
            <person name="Qi X."/>
            <person name="Gang D.R."/>
            <person name="Wen J."/>
            <person name="Li J."/>
        </authorList>
    </citation>
    <scope>NUCLEOTIDE SEQUENCE</scope>
    <source>
        <strain evidence="1">Dzin_1.0</strain>
    </source>
</reference>
<protein>
    <submittedName>
        <fullName evidence="1">Uncharacterized protein</fullName>
    </submittedName>
</protein>
<dbReference type="EMBL" id="JAGGNH010000005">
    <property type="protein sequence ID" value="KAJ0970604.1"/>
    <property type="molecule type" value="Genomic_DNA"/>
</dbReference>
<evidence type="ECO:0000313" key="2">
    <source>
        <dbReference type="Proteomes" id="UP001085076"/>
    </source>
</evidence>
<keyword evidence="2" id="KW-1185">Reference proteome</keyword>
<name>A0A9D5CCX4_9LILI</name>
<evidence type="ECO:0000313" key="1">
    <source>
        <dbReference type="EMBL" id="KAJ0970604.1"/>
    </source>
</evidence>
<organism evidence="1 2">
    <name type="scientific">Dioscorea zingiberensis</name>
    <dbReference type="NCBI Taxonomy" id="325984"/>
    <lineage>
        <taxon>Eukaryota</taxon>
        <taxon>Viridiplantae</taxon>
        <taxon>Streptophyta</taxon>
        <taxon>Embryophyta</taxon>
        <taxon>Tracheophyta</taxon>
        <taxon>Spermatophyta</taxon>
        <taxon>Magnoliopsida</taxon>
        <taxon>Liliopsida</taxon>
        <taxon>Dioscoreales</taxon>
        <taxon>Dioscoreaceae</taxon>
        <taxon>Dioscorea</taxon>
    </lineage>
</organism>
<accession>A0A9D5CCX4</accession>
<dbReference type="AlphaFoldDB" id="A0A9D5CCX4"/>